<reference evidence="2" key="1">
    <citation type="submission" date="2016-06" db="EMBL/GenBank/DDBJ databases">
        <title>Parallel loss of symbiosis genes in relatives of nitrogen-fixing non-legume Parasponia.</title>
        <authorList>
            <person name="Van Velzen R."/>
            <person name="Holmer R."/>
            <person name="Bu F."/>
            <person name="Rutten L."/>
            <person name="Van Zeijl A."/>
            <person name="Liu W."/>
            <person name="Santuari L."/>
            <person name="Cao Q."/>
            <person name="Sharma T."/>
            <person name="Shen D."/>
            <person name="Roswanjaya Y."/>
            <person name="Wardhani T."/>
            <person name="Kalhor M.S."/>
            <person name="Jansen J."/>
            <person name="Van den Hoogen J."/>
            <person name="Gungor B."/>
            <person name="Hartog M."/>
            <person name="Hontelez J."/>
            <person name="Verver J."/>
            <person name="Yang W.-C."/>
            <person name="Schijlen E."/>
            <person name="Repin R."/>
            <person name="Schilthuizen M."/>
            <person name="Schranz E."/>
            <person name="Heidstra R."/>
            <person name="Miyata K."/>
            <person name="Fedorova E."/>
            <person name="Kohlen W."/>
            <person name="Bisseling T."/>
            <person name="Smit S."/>
            <person name="Geurts R."/>
        </authorList>
    </citation>
    <scope>NUCLEOTIDE SEQUENCE [LARGE SCALE GENOMIC DNA]</scope>
    <source>
        <strain evidence="2">cv. WU1-14</strain>
    </source>
</reference>
<proteinExistence type="predicted"/>
<protein>
    <submittedName>
        <fullName evidence="1">Uncharacterized protein</fullName>
    </submittedName>
</protein>
<sequence length="126" mass="14307">MALSLPQYQLGPKDSVLTTMAYLFWYVSNTRWTKSMAAKLPLHPIPERLNDLMSFLILYWFTIREDKEGMGENKETLTTSTSISNGKTPVFSKSLSRVEKRMSSISETASSSVEHSSRLVRKLLGQ</sequence>
<dbReference type="AlphaFoldDB" id="A0A2P5DPW3"/>
<evidence type="ECO:0000313" key="2">
    <source>
        <dbReference type="Proteomes" id="UP000237105"/>
    </source>
</evidence>
<comment type="caution">
    <text evidence="1">The sequence shown here is derived from an EMBL/GenBank/DDBJ whole genome shotgun (WGS) entry which is preliminary data.</text>
</comment>
<evidence type="ECO:0000313" key="1">
    <source>
        <dbReference type="EMBL" id="PON75344.1"/>
    </source>
</evidence>
<gene>
    <name evidence="1" type="ORF">PanWU01x14_043110</name>
</gene>
<dbReference type="EMBL" id="JXTB01000024">
    <property type="protein sequence ID" value="PON75344.1"/>
    <property type="molecule type" value="Genomic_DNA"/>
</dbReference>
<organism evidence="1 2">
    <name type="scientific">Parasponia andersonii</name>
    <name type="common">Sponia andersonii</name>
    <dbReference type="NCBI Taxonomy" id="3476"/>
    <lineage>
        <taxon>Eukaryota</taxon>
        <taxon>Viridiplantae</taxon>
        <taxon>Streptophyta</taxon>
        <taxon>Embryophyta</taxon>
        <taxon>Tracheophyta</taxon>
        <taxon>Spermatophyta</taxon>
        <taxon>Magnoliopsida</taxon>
        <taxon>eudicotyledons</taxon>
        <taxon>Gunneridae</taxon>
        <taxon>Pentapetalae</taxon>
        <taxon>rosids</taxon>
        <taxon>fabids</taxon>
        <taxon>Rosales</taxon>
        <taxon>Cannabaceae</taxon>
        <taxon>Parasponia</taxon>
    </lineage>
</organism>
<name>A0A2P5DPW3_PARAD</name>
<dbReference type="Proteomes" id="UP000237105">
    <property type="component" value="Unassembled WGS sequence"/>
</dbReference>
<accession>A0A2P5DPW3</accession>
<dbReference type="OrthoDB" id="1743199at2759"/>
<keyword evidence="2" id="KW-1185">Reference proteome</keyword>